<keyword evidence="3" id="KW-0378">Hydrolase</keyword>
<gene>
    <name evidence="3" type="ORF">SAMD00020551_4378</name>
</gene>
<dbReference type="OrthoDB" id="2194912at2"/>
<dbReference type="InterPro" id="IPR003675">
    <property type="entry name" value="Rce1/LyrA-like_dom"/>
</dbReference>
<dbReference type="EMBL" id="BASE01000111">
    <property type="protein sequence ID" value="GAM16190.1"/>
    <property type="molecule type" value="Genomic_DNA"/>
</dbReference>
<feature type="domain" description="CAAX prenyl protease 2/Lysostaphin resistance protein A-like" evidence="2">
    <location>
        <begin position="127"/>
        <end position="214"/>
    </location>
</feature>
<dbReference type="AlphaFoldDB" id="A0A0A8X8A1"/>
<evidence type="ECO:0000313" key="4">
    <source>
        <dbReference type="Proteomes" id="UP000031014"/>
    </source>
</evidence>
<evidence type="ECO:0000256" key="1">
    <source>
        <dbReference type="SAM" id="Phobius"/>
    </source>
</evidence>
<keyword evidence="1" id="KW-0472">Membrane</keyword>
<keyword evidence="3" id="KW-0645">Protease</keyword>
<evidence type="ECO:0000313" key="3">
    <source>
        <dbReference type="EMBL" id="GAM16190.1"/>
    </source>
</evidence>
<feature type="transmembrane region" description="Helical" evidence="1">
    <location>
        <begin position="158"/>
        <end position="175"/>
    </location>
</feature>
<feature type="transmembrane region" description="Helical" evidence="1">
    <location>
        <begin position="201"/>
        <end position="222"/>
    </location>
</feature>
<dbReference type="STRING" id="1321606.SAMD00020551_4378"/>
<feature type="transmembrane region" description="Helical" evidence="1">
    <location>
        <begin position="45"/>
        <end position="64"/>
    </location>
</feature>
<dbReference type="GO" id="GO:0080120">
    <property type="term" value="P:CAAX-box protein maturation"/>
    <property type="evidence" value="ECO:0007669"/>
    <property type="project" value="UniProtKB-ARBA"/>
</dbReference>
<organism evidence="3 4">
    <name type="scientific">Mesobacillus selenatarsenatis (strain DSM 18680 / JCM 14380 / FERM P-15431 / SF-1)</name>
    <dbReference type="NCBI Taxonomy" id="1321606"/>
    <lineage>
        <taxon>Bacteria</taxon>
        <taxon>Bacillati</taxon>
        <taxon>Bacillota</taxon>
        <taxon>Bacilli</taxon>
        <taxon>Bacillales</taxon>
        <taxon>Bacillaceae</taxon>
        <taxon>Mesobacillus</taxon>
    </lineage>
</organism>
<dbReference type="InterPro" id="IPR052710">
    <property type="entry name" value="CAAX_protease"/>
</dbReference>
<feature type="transmembrane region" description="Helical" evidence="1">
    <location>
        <begin position="85"/>
        <end position="104"/>
    </location>
</feature>
<dbReference type="GO" id="GO:0006508">
    <property type="term" value="P:proteolysis"/>
    <property type="evidence" value="ECO:0007669"/>
    <property type="project" value="UniProtKB-KW"/>
</dbReference>
<dbReference type="PANTHER" id="PTHR36435:SF6">
    <property type="entry name" value="ABORTIVE INFECTION PROTEIN"/>
    <property type="match status" value="1"/>
</dbReference>
<protein>
    <submittedName>
        <fullName evidence="3">CAAX amino terminal protease family protein</fullName>
    </submittedName>
</protein>
<keyword evidence="1" id="KW-1133">Transmembrane helix</keyword>
<feature type="transmembrane region" description="Helical" evidence="1">
    <location>
        <begin position="124"/>
        <end position="146"/>
    </location>
</feature>
<dbReference type="PANTHER" id="PTHR36435">
    <property type="entry name" value="SLR1288 PROTEIN"/>
    <property type="match status" value="1"/>
</dbReference>
<name>A0A0A8X8A1_MESS1</name>
<dbReference type="Pfam" id="PF02517">
    <property type="entry name" value="Rce1-like"/>
    <property type="match status" value="1"/>
</dbReference>
<accession>A0A0A8X8A1</accession>
<proteinExistence type="predicted"/>
<feature type="transmembrane region" description="Helical" evidence="1">
    <location>
        <begin position="7"/>
        <end position="33"/>
    </location>
</feature>
<evidence type="ECO:0000259" key="2">
    <source>
        <dbReference type="Pfam" id="PF02517"/>
    </source>
</evidence>
<reference evidence="3 4" key="1">
    <citation type="submission" date="2013-06" db="EMBL/GenBank/DDBJ databases">
        <title>Whole genome shotgun sequence of Bacillus selenatarsenatis SF-1.</title>
        <authorList>
            <person name="Kuroda M."/>
            <person name="Sei K."/>
            <person name="Yamashita M."/>
            <person name="Ike M."/>
        </authorList>
    </citation>
    <scope>NUCLEOTIDE SEQUENCE [LARGE SCALE GENOMIC DNA]</scope>
    <source>
        <strain evidence="3 4">SF-1</strain>
    </source>
</reference>
<comment type="caution">
    <text evidence="3">The sequence shown here is derived from an EMBL/GenBank/DDBJ whole genome shotgun (WGS) entry which is preliminary data.</text>
</comment>
<keyword evidence="1" id="KW-0812">Transmembrane</keyword>
<dbReference type="RefSeq" id="WP_041967794.1">
    <property type="nucleotide sequence ID" value="NZ_BASE01000111.1"/>
</dbReference>
<dbReference type="GO" id="GO:0004175">
    <property type="term" value="F:endopeptidase activity"/>
    <property type="evidence" value="ECO:0007669"/>
    <property type="project" value="UniProtKB-ARBA"/>
</dbReference>
<sequence>MKKEYWYVIIAYIVMQLSSLIGIPIVAFIGAAMGKSLKEMETLSIPYWLVISFSLTLVIVLLLLRKERRTETDLRDASSPASSAAWAFAGVFLALFAQSIAASIENMIGIEMGSENTQEIIKLIEMFPVIILVSSIIGPILEEIVFRKIIFGSLHKKMNFFFSALISSVIFALAHMEPEHVILYSAMGFTFAFLYVKTKRIIVPIIAHVTMNTMVVLLQSVFREDIERMIKEAEKIQSFIGGL</sequence>
<dbReference type="Proteomes" id="UP000031014">
    <property type="component" value="Unassembled WGS sequence"/>
</dbReference>
<keyword evidence="4" id="KW-1185">Reference proteome</keyword>